<keyword evidence="3" id="KW-1185">Reference proteome</keyword>
<dbReference type="OrthoDB" id="3607295at2"/>
<dbReference type="AlphaFoldDB" id="A0A4Y9SX73"/>
<gene>
    <name evidence="2" type="ORF">E4L96_01710</name>
</gene>
<organism evidence="2 3">
    <name type="scientific">Zemynaea arenosa</name>
    <dbReference type="NCBI Taxonomy" id="2561931"/>
    <lineage>
        <taxon>Bacteria</taxon>
        <taxon>Pseudomonadati</taxon>
        <taxon>Pseudomonadota</taxon>
        <taxon>Betaproteobacteria</taxon>
        <taxon>Burkholderiales</taxon>
        <taxon>Oxalobacteraceae</taxon>
        <taxon>Telluria group</taxon>
        <taxon>Zemynaea</taxon>
    </lineage>
</organism>
<dbReference type="NCBIfam" id="TIGR03891">
    <property type="entry name" value="thiopep_ocin"/>
    <property type="match status" value="1"/>
</dbReference>
<dbReference type="Proteomes" id="UP000298438">
    <property type="component" value="Unassembled WGS sequence"/>
</dbReference>
<comment type="caution">
    <text evidence="2">The sequence shown here is derived from an EMBL/GenBank/DDBJ whole genome shotgun (WGS) entry which is preliminary data.</text>
</comment>
<accession>A0A4Y9SX73</accession>
<dbReference type="EMBL" id="SPVF01000023">
    <property type="protein sequence ID" value="TFW29243.1"/>
    <property type="molecule type" value="Genomic_DNA"/>
</dbReference>
<evidence type="ECO:0000313" key="2">
    <source>
        <dbReference type="EMBL" id="TFW29243.1"/>
    </source>
</evidence>
<dbReference type="RefSeq" id="WP_135205517.1">
    <property type="nucleotide sequence ID" value="NZ_SPVF01000023.1"/>
</dbReference>
<feature type="domain" description="Thiopeptide-type bacteriocin biosynthesis" evidence="1">
    <location>
        <begin position="8"/>
        <end position="316"/>
    </location>
</feature>
<sequence>MTASHTPWLSLHVFLSDVPQTERFLDEQIAPLVKRWRGEGTLARWFFIRYWEGGPHVRVRLSGLVASQAEEVRNLLGERAQGYLVADPVSREVYYRAHQFDGHPVDHRQLAWYEQGSVEPIEYEPEIQRYGGHAALAASEKLFCESSDIAITLVRQTMGDMPRRLSLSFGLMAATILATRVSVEAMAGFFRNYAAFWANHSTLNATLAGRLKQDHPVPPQQIETLQRLVRQSNRAERTQDLHHAWMNGVTALVDELAALRAKGELISPFTGKPVLDDTAYGFAVQNILSSHIHMLNNRLGIVPTAEMVLAAALHRAAMAASRVPNHATGAYAA</sequence>
<protein>
    <recommendedName>
        <fullName evidence="1">Thiopeptide-type bacteriocin biosynthesis domain-containing protein</fullName>
    </recommendedName>
</protein>
<evidence type="ECO:0000259" key="1">
    <source>
        <dbReference type="Pfam" id="PF14028"/>
    </source>
</evidence>
<dbReference type="InterPro" id="IPR023809">
    <property type="entry name" value="Thiopep_bacteriocin_synth_dom"/>
</dbReference>
<name>A0A4Y9SX73_9BURK</name>
<evidence type="ECO:0000313" key="3">
    <source>
        <dbReference type="Proteomes" id="UP000298438"/>
    </source>
</evidence>
<proteinExistence type="predicted"/>
<reference evidence="2 3" key="1">
    <citation type="submission" date="2019-03" db="EMBL/GenBank/DDBJ databases">
        <title>Draft Genome Sequence of Massilia arenosa sp. nov., a Novel Massilia Species Isolated from a Sandy-loam Maize Soil.</title>
        <authorList>
            <person name="Raths R."/>
            <person name="Peta V."/>
            <person name="Bucking H."/>
        </authorList>
    </citation>
    <scope>NUCLEOTIDE SEQUENCE [LARGE SCALE GENOMIC DNA]</scope>
    <source>
        <strain evidence="2 3">MC02</strain>
    </source>
</reference>
<dbReference type="Pfam" id="PF14028">
    <property type="entry name" value="Lant_dehydr_C"/>
    <property type="match status" value="1"/>
</dbReference>